<dbReference type="PANTHER" id="PTHR10202:SF25">
    <property type="entry name" value="PRESENILIN SPE-4"/>
    <property type="match status" value="1"/>
</dbReference>
<dbReference type="GO" id="GO:0007219">
    <property type="term" value="P:Notch signaling pathway"/>
    <property type="evidence" value="ECO:0007669"/>
    <property type="project" value="TreeGrafter"/>
</dbReference>
<dbReference type="GO" id="GO:0016485">
    <property type="term" value="P:protein processing"/>
    <property type="evidence" value="ECO:0007669"/>
    <property type="project" value="InterPro"/>
</dbReference>
<feature type="transmembrane region" description="Helical" evidence="1">
    <location>
        <begin position="5"/>
        <end position="26"/>
    </location>
</feature>
<dbReference type="InterPro" id="IPR042524">
    <property type="entry name" value="Presenilin_C"/>
</dbReference>
<reference evidence="2" key="1">
    <citation type="submission" date="2013-12" db="EMBL/GenBank/DDBJ databases">
        <authorList>
            <person name="Aslett M."/>
        </authorList>
    </citation>
    <scope>NUCLEOTIDE SEQUENCE [LARGE SCALE GENOMIC DNA]</scope>
    <source>
        <strain evidence="2">Lindley</strain>
    </source>
</reference>
<dbReference type="Gene3D" id="1.10.472.100">
    <property type="entry name" value="Presenilin"/>
    <property type="match status" value="1"/>
</dbReference>
<feature type="transmembrane region" description="Helical" evidence="1">
    <location>
        <begin position="144"/>
        <end position="162"/>
    </location>
</feature>
<feature type="transmembrane region" description="Helical" evidence="1">
    <location>
        <begin position="82"/>
        <end position="103"/>
    </location>
</feature>
<feature type="transmembrane region" description="Helical" evidence="1">
    <location>
        <begin position="115"/>
        <end position="137"/>
    </location>
</feature>
<name>A0A183CFA8_GLOPA</name>
<keyword evidence="1" id="KW-0812">Transmembrane</keyword>
<feature type="transmembrane region" description="Helical" evidence="1">
    <location>
        <begin position="53"/>
        <end position="75"/>
    </location>
</feature>
<keyword evidence="2" id="KW-1185">Reference proteome</keyword>
<reference evidence="2" key="2">
    <citation type="submission" date="2014-05" db="EMBL/GenBank/DDBJ databases">
        <title>The genome and life-stage specific transcriptomes of Globodera pallida elucidate key aspects of plant parasitism by a cyst nematode.</title>
        <authorList>
            <person name="Cotton J.A."/>
            <person name="Lilley C.J."/>
            <person name="Jones L.M."/>
            <person name="Kikuchi T."/>
            <person name="Reid A.J."/>
            <person name="Thorpe P."/>
            <person name="Tsai I.J."/>
            <person name="Beasley H."/>
            <person name="Blok V."/>
            <person name="Cock P.J.A."/>
            <person name="Van den Akker S.E."/>
            <person name="Holroyd N."/>
            <person name="Hunt M."/>
            <person name="Mantelin S."/>
            <person name="Naghra H."/>
            <person name="Pain A."/>
            <person name="Palomares-Rius J.E."/>
            <person name="Zarowiecki M."/>
            <person name="Berriman M."/>
            <person name="Jones J.T."/>
            <person name="Urwin P.E."/>
        </authorList>
    </citation>
    <scope>NUCLEOTIDE SEQUENCE [LARGE SCALE GENOMIC DNA]</scope>
    <source>
        <strain evidence="2">Lindley</strain>
    </source>
</reference>
<accession>A0A183CFA8</accession>
<dbReference type="GO" id="GO:0070765">
    <property type="term" value="C:gamma-secretase complex"/>
    <property type="evidence" value="ECO:0007669"/>
    <property type="project" value="TreeGrafter"/>
</dbReference>
<dbReference type="WBParaSite" id="GPLIN_001156300">
    <property type="protein sequence ID" value="GPLIN_001156300"/>
    <property type="gene ID" value="GPLIN_001156300"/>
</dbReference>
<dbReference type="Pfam" id="PF01080">
    <property type="entry name" value="Presenilin"/>
    <property type="match status" value="1"/>
</dbReference>
<dbReference type="GO" id="GO:0042500">
    <property type="term" value="F:aspartic endopeptidase activity, intramembrane cleaving"/>
    <property type="evidence" value="ECO:0007669"/>
    <property type="project" value="InterPro"/>
</dbReference>
<proteinExistence type="predicted"/>
<organism evidence="2 3">
    <name type="scientific">Globodera pallida</name>
    <name type="common">Potato cyst nematode worm</name>
    <name type="synonym">Heterodera pallida</name>
    <dbReference type="NCBI Taxonomy" id="36090"/>
    <lineage>
        <taxon>Eukaryota</taxon>
        <taxon>Metazoa</taxon>
        <taxon>Ecdysozoa</taxon>
        <taxon>Nematoda</taxon>
        <taxon>Chromadorea</taxon>
        <taxon>Rhabditida</taxon>
        <taxon>Tylenchina</taxon>
        <taxon>Tylenchomorpha</taxon>
        <taxon>Tylenchoidea</taxon>
        <taxon>Heteroderidae</taxon>
        <taxon>Heteroderinae</taxon>
        <taxon>Globodera</taxon>
    </lineage>
</organism>
<sequence length="375" mass="42731">MSFGVVAVISYVVFCASLTTLIWHWLYEARSDYAEEHFQFLRDSSTTQFLDSVFNAAIFACFVGVITFAMVGLMLYQWKRTVVLMVQLAYLSLLITLPLTIVGDLLDAVGIGENLLLLLLAGFVFLYFSVGFLAFFTNRFPARLVRIFAALNCALISVILLRCLPHQTIWPILLVDIVWDFFSVRAGPVRKMLESSHEYGGDIVKFVMLTTADDNNKDDTELEDDEQLDTRNAYQVLNSGGAQLGMGDFVFFAILVGRTWADHPSCAIAAMIGIAVGLVVNFAVSSDLNPDRYTFELKNNLTREQLIYRREGWWNWLVVRCPIERDEDKWAVWEKEAIEWEWDRQRNRIAIHFNNMDIGDGMLDANDEGPSEPKK</sequence>
<keyword evidence="1" id="KW-1133">Transmembrane helix</keyword>
<feature type="transmembrane region" description="Helical" evidence="1">
    <location>
        <begin position="267"/>
        <end position="284"/>
    </location>
</feature>
<dbReference type="GO" id="GO:0055074">
    <property type="term" value="P:calcium ion homeostasis"/>
    <property type="evidence" value="ECO:0007669"/>
    <property type="project" value="TreeGrafter"/>
</dbReference>
<reference evidence="3" key="3">
    <citation type="submission" date="2016-06" db="UniProtKB">
        <authorList>
            <consortium name="WormBaseParasite"/>
        </authorList>
    </citation>
    <scope>IDENTIFICATION</scope>
</reference>
<evidence type="ECO:0000313" key="3">
    <source>
        <dbReference type="WBParaSite" id="GPLIN_001156300"/>
    </source>
</evidence>
<dbReference type="GO" id="GO:0006509">
    <property type="term" value="P:membrane protein ectodomain proteolysis"/>
    <property type="evidence" value="ECO:0007669"/>
    <property type="project" value="TreeGrafter"/>
</dbReference>
<evidence type="ECO:0000313" key="2">
    <source>
        <dbReference type="Proteomes" id="UP000050741"/>
    </source>
</evidence>
<dbReference type="Proteomes" id="UP000050741">
    <property type="component" value="Unassembled WGS sequence"/>
</dbReference>
<protein>
    <submittedName>
        <fullName evidence="3">Transmembrane protein</fullName>
    </submittedName>
</protein>
<dbReference type="AlphaFoldDB" id="A0A183CFA8"/>
<keyword evidence="1" id="KW-0472">Membrane</keyword>
<dbReference type="PANTHER" id="PTHR10202">
    <property type="entry name" value="PRESENILIN"/>
    <property type="match status" value="1"/>
</dbReference>
<dbReference type="GO" id="GO:0034205">
    <property type="term" value="P:amyloid-beta formation"/>
    <property type="evidence" value="ECO:0007669"/>
    <property type="project" value="TreeGrafter"/>
</dbReference>
<evidence type="ECO:0000256" key="1">
    <source>
        <dbReference type="SAM" id="Phobius"/>
    </source>
</evidence>
<dbReference type="InterPro" id="IPR001108">
    <property type="entry name" value="Peptidase_A22A"/>
</dbReference>